<sequence>MTKLGGNLNCIHQLCLAHGLQLAIVDTFYVKNQENVNEAQEELAENENNLNTVCIGTEDDTETGGFQIEQAPTVTVDVETNIKFGLVVEKGEEYCADVQKVSNEIRYSSKLHKNGAW</sequence>
<evidence type="ECO:0000313" key="2">
    <source>
        <dbReference type="Proteomes" id="UP000691718"/>
    </source>
</evidence>
<gene>
    <name evidence="1" type="ORF">PAPOLLO_LOCUS26675</name>
</gene>
<proteinExistence type="predicted"/>
<protein>
    <submittedName>
        <fullName evidence="1">(apollo) hypothetical protein</fullName>
    </submittedName>
</protein>
<dbReference type="OrthoDB" id="8124016at2759"/>
<keyword evidence="2" id="KW-1185">Reference proteome</keyword>
<organism evidence="1 2">
    <name type="scientific">Parnassius apollo</name>
    <name type="common">Apollo butterfly</name>
    <name type="synonym">Papilio apollo</name>
    <dbReference type="NCBI Taxonomy" id="110799"/>
    <lineage>
        <taxon>Eukaryota</taxon>
        <taxon>Metazoa</taxon>
        <taxon>Ecdysozoa</taxon>
        <taxon>Arthropoda</taxon>
        <taxon>Hexapoda</taxon>
        <taxon>Insecta</taxon>
        <taxon>Pterygota</taxon>
        <taxon>Neoptera</taxon>
        <taxon>Endopterygota</taxon>
        <taxon>Lepidoptera</taxon>
        <taxon>Glossata</taxon>
        <taxon>Ditrysia</taxon>
        <taxon>Papilionoidea</taxon>
        <taxon>Papilionidae</taxon>
        <taxon>Parnassiinae</taxon>
        <taxon>Parnassini</taxon>
        <taxon>Parnassius</taxon>
        <taxon>Parnassius</taxon>
    </lineage>
</organism>
<dbReference type="Proteomes" id="UP000691718">
    <property type="component" value="Unassembled WGS sequence"/>
</dbReference>
<name>A0A8S3Y7F2_PARAO</name>
<dbReference type="AlphaFoldDB" id="A0A8S3Y7F2"/>
<reference evidence="1" key="1">
    <citation type="submission" date="2021-04" db="EMBL/GenBank/DDBJ databases">
        <authorList>
            <person name="Tunstrom K."/>
        </authorList>
    </citation>
    <scope>NUCLEOTIDE SEQUENCE</scope>
</reference>
<evidence type="ECO:0000313" key="1">
    <source>
        <dbReference type="EMBL" id="CAG5056276.1"/>
    </source>
</evidence>
<accession>A0A8S3Y7F2</accession>
<comment type="caution">
    <text evidence="1">The sequence shown here is derived from an EMBL/GenBank/DDBJ whole genome shotgun (WGS) entry which is preliminary data.</text>
</comment>
<dbReference type="EMBL" id="CAJQZP010001600">
    <property type="protein sequence ID" value="CAG5056276.1"/>
    <property type="molecule type" value="Genomic_DNA"/>
</dbReference>